<organism evidence="1 2">
    <name type="scientific">Mycobacteroides abscessus</name>
    <dbReference type="NCBI Taxonomy" id="36809"/>
    <lineage>
        <taxon>Bacteria</taxon>
        <taxon>Bacillati</taxon>
        <taxon>Actinomycetota</taxon>
        <taxon>Actinomycetes</taxon>
        <taxon>Mycobacteriales</taxon>
        <taxon>Mycobacteriaceae</taxon>
        <taxon>Mycobacteroides</taxon>
    </lineage>
</organism>
<sequence length="197" mass="21211">MPELNEAAVEQYTQGRLVADDPETGRLLRAALAAARAYCGWHVTPVKTGDTVELDGPGGNTLMLPTLKLISLAEIRERSARYGGATDETVYSPAQLEISRQGMVRKRTGIAPGPPWWTHELGALSVTMTHGFTDDEAANWQGAILSMVDRVSTMIGGGPFIGIGPFQYGATTSSSAHSQFSDAERATFDLYRLEPTP</sequence>
<dbReference type="Proteomes" id="UP000284557">
    <property type="component" value="Unassembled WGS sequence"/>
</dbReference>
<proteinExistence type="predicted"/>
<accession>A0ABD7HHN3</accession>
<evidence type="ECO:0000313" key="1">
    <source>
        <dbReference type="EMBL" id="RIT32125.1"/>
    </source>
</evidence>
<reference evidence="1 2" key="1">
    <citation type="submission" date="2018-08" db="EMBL/GenBank/DDBJ databases">
        <title>Linezolid Resistance in Mycobacterium abscessus: MIC Distribution and Comprehensive Investigation of Resistance Mechanisms.</title>
        <authorList>
            <person name="Ye M."/>
            <person name="Xu L."/>
            <person name="Zou Y."/>
            <person name="Li B."/>
            <person name="Guo Q."/>
            <person name="Zhang Y."/>
            <person name="Zhan M."/>
            <person name="Xu B."/>
            <person name="Yu F."/>
            <person name="Zhang Z."/>
            <person name="Chu H."/>
        </authorList>
    </citation>
    <scope>NUCLEOTIDE SEQUENCE [LARGE SCALE GENOMIC DNA]</scope>
    <source>
        <strain evidence="1 2">G143</strain>
    </source>
</reference>
<comment type="caution">
    <text evidence="1">The sequence shown here is derived from an EMBL/GenBank/DDBJ whole genome shotgun (WGS) entry which is preliminary data.</text>
</comment>
<dbReference type="EMBL" id="QXBN01000026">
    <property type="protein sequence ID" value="RIT32125.1"/>
    <property type="molecule type" value="Genomic_DNA"/>
</dbReference>
<dbReference type="AlphaFoldDB" id="A0ABD7HHN3"/>
<protein>
    <recommendedName>
        <fullName evidence="3">Head-to-tail adaptor</fullName>
    </recommendedName>
</protein>
<evidence type="ECO:0008006" key="3">
    <source>
        <dbReference type="Google" id="ProtNLM"/>
    </source>
</evidence>
<evidence type="ECO:0000313" key="2">
    <source>
        <dbReference type="Proteomes" id="UP000284557"/>
    </source>
</evidence>
<name>A0ABD7HHN3_9MYCO</name>
<gene>
    <name evidence="1" type="ORF">D2E76_24095</name>
</gene>
<dbReference type="RefSeq" id="WP_119596580.1">
    <property type="nucleotide sequence ID" value="NZ_QXBN01000026.1"/>
</dbReference>